<reference evidence="1 2" key="1">
    <citation type="submission" date="2024-04" db="EMBL/GenBank/DDBJ databases">
        <title>Novel species of the genus Ideonella isolated from streams.</title>
        <authorList>
            <person name="Lu H."/>
        </authorList>
    </citation>
    <scope>NUCLEOTIDE SEQUENCE [LARGE SCALE GENOMIC DNA]</scope>
    <source>
        <strain evidence="1 2">DXS29W</strain>
    </source>
</reference>
<dbReference type="InterPro" id="IPR023393">
    <property type="entry name" value="START-like_dom_sf"/>
</dbReference>
<dbReference type="EMBL" id="JBBUTG010000016">
    <property type="protein sequence ID" value="MEK8033476.1"/>
    <property type="molecule type" value="Genomic_DNA"/>
</dbReference>
<organism evidence="1 2">
    <name type="scientific">Ideonella lacteola</name>
    <dbReference type="NCBI Taxonomy" id="2984193"/>
    <lineage>
        <taxon>Bacteria</taxon>
        <taxon>Pseudomonadati</taxon>
        <taxon>Pseudomonadota</taxon>
        <taxon>Betaproteobacteria</taxon>
        <taxon>Burkholderiales</taxon>
        <taxon>Sphaerotilaceae</taxon>
        <taxon>Ideonella</taxon>
    </lineage>
</organism>
<protein>
    <submittedName>
        <fullName evidence="1">Carbon monoxide dehydrogenase subunit G</fullName>
    </submittedName>
</protein>
<name>A0ABU9BU31_9BURK</name>
<dbReference type="InterPro" id="IPR010419">
    <property type="entry name" value="CO_DH_gsu"/>
</dbReference>
<proteinExistence type="predicted"/>
<dbReference type="PANTHER" id="PTHR38588:SF1">
    <property type="entry name" value="BLL0334 PROTEIN"/>
    <property type="match status" value="1"/>
</dbReference>
<accession>A0ABU9BU31</accession>
<dbReference type="RefSeq" id="WP_341427897.1">
    <property type="nucleotide sequence ID" value="NZ_JBBUTG010000016.1"/>
</dbReference>
<dbReference type="Proteomes" id="UP001371218">
    <property type="component" value="Unassembled WGS sequence"/>
</dbReference>
<evidence type="ECO:0000313" key="2">
    <source>
        <dbReference type="Proteomes" id="UP001371218"/>
    </source>
</evidence>
<sequence>MELTSQQALPVAQATAWQALNDVSILQAAIPGCESITPTEPNHFELAVMAAVGPVKARFKGKLRLEDVQPPNSYTIHFEGQGGPAGHGKGHATVRLEANGPAETVLHYTAHATVGGKIAQIGSRLVDMAAQKMATEFFENFTVALVEKYGPPPQPTTAEAEAAPGGAMARFVAWLKRLFGAGA</sequence>
<comment type="caution">
    <text evidence="1">The sequence shown here is derived from an EMBL/GenBank/DDBJ whole genome shotgun (WGS) entry which is preliminary data.</text>
</comment>
<dbReference type="Pfam" id="PF06240">
    <property type="entry name" value="COXG"/>
    <property type="match status" value="1"/>
</dbReference>
<dbReference type="SUPFAM" id="SSF55961">
    <property type="entry name" value="Bet v1-like"/>
    <property type="match status" value="1"/>
</dbReference>
<dbReference type="Gene3D" id="3.30.530.20">
    <property type="match status" value="1"/>
</dbReference>
<evidence type="ECO:0000313" key="1">
    <source>
        <dbReference type="EMBL" id="MEK8033476.1"/>
    </source>
</evidence>
<keyword evidence="2" id="KW-1185">Reference proteome</keyword>
<dbReference type="PANTHER" id="PTHR38588">
    <property type="entry name" value="BLL0334 PROTEIN"/>
    <property type="match status" value="1"/>
</dbReference>
<gene>
    <name evidence="1" type="ORF">AACH06_21865</name>
</gene>
<dbReference type="CDD" id="cd05018">
    <property type="entry name" value="CoxG"/>
    <property type="match status" value="1"/>
</dbReference>